<organism evidence="3 4">
    <name type="scientific">Streptomyces tremellae</name>
    <dbReference type="NCBI Taxonomy" id="1124239"/>
    <lineage>
        <taxon>Bacteria</taxon>
        <taxon>Bacillati</taxon>
        <taxon>Actinomycetota</taxon>
        <taxon>Actinomycetes</taxon>
        <taxon>Kitasatosporales</taxon>
        <taxon>Streptomycetaceae</taxon>
        <taxon>Streptomyces</taxon>
    </lineage>
</organism>
<feature type="signal peptide" evidence="2">
    <location>
        <begin position="1"/>
        <end position="23"/>
    </location>
</feature>
<feature type="region of interest" description="Disordered" evidence="1">
    <location>
        <begin position="56"/>
        <end position="80"/>
    </location>
</feature>
<name>A0ABP7FMB0_9ACTN</name>
<protein>
    <submittedName>
        <fullName evidence="3">Uncharacterized protein</fullName>
    </submittedName>
</protein>
<dbReference type="Proteomes" id="UP001499884">
    <property type="component" value="Unassembled WGS sequence"/>
</dbReference>
<evidence type="ECO:0000256" key="2">
    <source>
        <dbReference type="SAM" id="SignalP"/>
    </source>
</evidence>
<comment type="caution">
    <text evidence="3">The sequence shown here is derived from an EMBL/GenBank/DDBJ whole genome shotgun (WGS) entry which is preliminary data.</text>
</comment>
<feature type="chain" id="PRO_5046139163" evidence="2">
    <location>
        <begin position="24"/>
        <end position="80"/>
    </location>
</feature>
<gene>
    <name evidence="3" type="ORF">GCM10023082_44770</name>
</gene>
<evidence type="ECO:0000313" key="3">
    <source>
        <dbReference type="EMBL" id="GAA3743003.1"/>
    </source>
</evidence>
<keyword evidence="2" id="KW-0732">Signal</keyword>
<evidence type="ECO:0000256" key="1">
    <source>
        <dbReference type="SAM" id="MobiDB-lite"/>
    </source>
</evidence>
<proteinExistence type="predicted"/>
<reference evidence="4" key="1">
    <citation type="journal article" date="2019" name="Int. J. Syst. Evol. Microbiol.">
        <title>The Global Catalogue of Microorganisms (GCM) 10K type strain sequencing project: providing services to taxonomists for standard genome sequencing and annotation.</title>
        <authorList>
            <consortium name="The Broad Institute Genomics Platform"/>
            <consortium name="The Broad Institute Genome Sequencing Center for Infectious Disease"/>
            <person name="Wu L."/>
            <person name="Ma J."/>
        </authorList>
    </citation>
    <scope>NUCLEOTIDE SEQUENCE [LARGE SCALE GENOMIC DNA]</scope>
    <source>
        <strain evidence="4">JCM 30846</strain>
    </source>
</reference>
<evidence type="ECO:0000313" key="4">
    <source>
        <dbReference type="Proteomes" id="UP001499884"/>
    </source>
</evidence>
<keyword evidence="4" id="KW-1185">Reference proteome</keyword>
<dbReference type="EMBL" id="BAABEP010000035">
    <property type="protein sequence ID" value="GAA3743003.1"/>
    <property type="molecule type" value="Genomic_DNA"/>
</dbReference>
<dbReference type="RefSeq" id="WP_345650368.1">
    <property type="nucleotide sequence ID" value="NZ_BAABEP010000035.1"/>
</dbReference>
<sequence length="80" mass="8175">MVGRGARIFAGAVAAGVVAVLHAASPGEDVRTLDSPSYVAESAVASAVLHLIGAAPRVPPRQEARDRAAPADRHRGKAVR</sequence>
<feature type="compositionally biased region" description="Basic and acidic residues" evidence="1">
    <location>
        <begin position="60"/>
        <end position="73"/>
    </location>
</feature>
<accession>A0ABP7FMB0</accession>